<dbReference type="AlphaFoldDB" id="A0A084AUA1"/>
<dbReference type="PANTHER" id="PTHR43353">
    <property type="entry name" value="SUCCINATE-SEMIALDEHYDE DEHYDROGENASE, MITOCHONDRIAL"/>
    <property type="match status" value="1"/>
</dbReference>
<evidence type="ECO:0000256" key="1">
    <source>
        <dbReference type="ARBA" id="ARBA00023002"/>
    </source>
</evidence>
<feature type="domain" description="Aldehyde dehydrogenase" evidence="2">
    <location>
        <begin position="153"/>
        <end position="335"/>
    </location>
</feature>
<dbReference type="InterPro" id="IPR016161">
    <property type="entry name" value="Ald_DH/histidinol_DH"/>
</dbReference>
<dbReference type="PANTHER" id="PTHR43353:SF5">
    <property type="entry name" value="SUCCINATE-SEMIALDEHYDE DEHYDROGENASE, MITOCHONDRIAL"/>
    <property type="match status" value="1"/>
</dbReference>
<dbReference type="InterPro" id="IPR016163">
    <property type="entry name" value="Ald_DH_C"/>
</dbReference>
<evidence type="ECO:0000259" key="2">
    <source>
        <dbReference type="Pfam" id="PF00171"/>
    </source>
</evidence>
<reference evidence="3 4" key="1">
    <citation type="journal article" date="2014" name="BMC Genomics">
        <title>Comparative genome sequencing reveals chemotype-specific gene clusters in the toxigenic black mold Stachybotrys.</title>
        <authorList>
            <person name="Semeiks J."/>
            <person name="Borek D."/>
            <person name="Otwinowski Z."/>
            <person name="Grishin N.V."/>
        </authorList>
    </citation>
    <scope>NUCLEOTIDE SEQUENCE [LARGE SCALE GENOMIC DNA]</scope>
    <source>
        <strain evidence="4">CBS 109288 / IBT 7711</strain>
    </source>
</reference>
<dbReference type="GO" id="GO:0004777">
    <property type="term" value="F:succinate-semialdehyde dehydrogenase (NAD+) activity"/>
    <property type="evidence" value="ECO:0007669"/>
    <property type="project" value="TreeGrafter"/>
</dbReference>
<proteinExistence type="predicted"/>
<dbReference type="Gene3D" id="3.40.309.10">
    <property type="entry name" value="Aldehyde Dehydrogenase, Chain A, domain 2"/>
    <property type="match status" value="1"/>
</dbReference>
<dbReference type="InterPro" id="IPR015590">
    <property type="entry name" value="Aldehyde_DH_dom"/>
</dbReference>
<keyword evidence="4" id="KW-1185">Reference proteome</keyword>
<dbReference type="Proteomes" id="UP000028045">
    <property type="component" value="Unassembled WGS sequence"/>
</dbReference>
<dbReference type="Gene3D" id="3.40.605.10">
    <property type="entry name" value="Aldehyde Dehydrogenase, Chain A, domain 1"/>
    <property type="match status" value="2"/>
</dbReference>
<evidence type="ECO:0000313" key="3">
    <source>
        <dbReference type="EMBL" id="KEY68880.1"/>
    </source>
</evidence>
<organism evidence="3 4">
    <name type="scientific">Stachybotrys chartarum (strain CBS 109288 / IBT 7711)</name>
    <name type="common">Toxic black mold</name>
    <name type="synonym">Stilbospora chartarum</name>
    <dbReference type="NCBI Taxonomy" id="1280523"/>
    <lineage>
        <taxon>Eukaryota</taxon>
        <taxon>Fungi</taxon>
        <taxon>Dikarya</taxon>
        <taxon>Ascomycota</taxon>
        <taxon>Pezizomycotina</taxon>
        <taxon>Sordariomycetes</taxon>
        <taxon>Hypocreomycetidae</taxon>
        <taxon>Hypocreales</taxon>
        <taxon>Stachybotryaceae</taxon>
        <taxon>Stachybotrys</taxon>
    </lineage>
</organism>
<dbReference type="EMBL" id="KL648556">
    <property type="protein sequence ID" value="KEY68880.1"/>
    <property type="molecule type" value="Genomic_DNA"/>
</dbReference>
<dbReference type="Pfam" id="PF00171">
    <property type="entry name" value="Aldedh"/>
    <property type="match status" value="2"/>
</dbReference>
<evidence type="ECO:0000313" key="4">
    <source>
        <dbReference type="Proteomes" id="UP000028045"/>
    </source>
</evidence>
<dbReference type="SUPFAM" id="SSF53720">
    <property type="entry name" value="ALDH-like"/>
    <property type="match status" value="1"/>
</dbReference>
<feature type="domain" description="Aldehyde dehydrogenase" evidence="2">
    <location>
        <begin position="28"/>
        <end position="152"/>
    </location>
</feature>
<dbReference type="GO" id="GO:0005737">
    <property type="term" value="C:cytoplasm"/>
    <property type="evidence" value="ECO:0007669"/>
    <property type="project" value="TreeGrafter"/>
</dbReference>
<protein>
    <recommendedName>
        <fullName evidence="2">Aldehyde dehydrogenase domain-containing protein</fullName>
    </recommendedName>
</protein>
<dbReference type="GO" id="GO:0009450">
    <property type="term" value="P:gamma-aminobutyric acid catabolic process"/>
    <property type="evidence" value="ECO:0007669"/>
    <property type="project" value="TreeGrafter"/>
</dbReference>
<dbReference type="InterPro" id="IPR016162">
    <property type="entry name" value="Ald_DH_N"/>
</dbReference>
<gene>
    <name evidence="3" type="ORF">S7711_03815</name>
</gene>
<keyword evidence="1" id="KW-0560">Oxidoreductase</keyword>
<accession>A0A084AUA1</accession>
<dbReference type="HOGENOM" id="CLU_005391_5_1_1"/>
<dbReference type="InterPro" id="IPR050740">
    <property type="entry name" value="Aldehyde_DH_Superfamily"/>
</dbReference>
<sequence>MKLSSWPLPYKDMRRQKPKIIRGYRVSGSNTFLVFDPSNKQIIADIANLGVEDFQAVINDAGETYKSFRLTTEHEQSKLLHKYAGLIKANIKDLAVILTMENGKTVAEAEGEVEYGASFIPWFAEEAIRSYGDIIPSQHSGSTNLIIRQSVGPPRETPLYALALAKLVVEAGFPAGAIQVVPTRDRNAVTELYTNLIVQKISFTGSTGVGKLITTQAAGTMKKVSIKLAVDGLLACKFRCSGQTYVCANRLYVQRGIHDRFIEALLNKTRTFKVGPGLDRPVTHGPLINKVAVEKVQSNINDAVEKGTKLVYGGRIPEGLQGHFIEPALLTGVTSCRVSP</sequence>
<name>A0A084AUA1_STACB</name>